<evidence type="ECO:0000313" key="2">
    <source>
        <dbReference type="Proteomes" id="UP000198614"/>
    </source>
</evidence>
<organism evidence="1 2">
    <name type="scientific">Streptomyces griseoaurantiacus</name>
    <dbReference type="NCBI Taxonomy" id="68213"/>
    <lineage>
        <taxon>Bacteria</taxon>
        <taxon>Bacillati</taxon>
        <taxon>Actinomycetota</taxon>
        <taxon>Actinomycetes</taxon>
        <taxon>Kitasatosporales</taxon>
        <taxon>Streptomycetaceae</taxon>
        <taxon>Streptomyces</taxon>
        <taxon>Streptomyces aurantiacus group</taxon>
    </lineage>
</organism>
<accession>A0A1G7YFS8</accession>
<reference evidence="1 2" key="1">
    <citation type="submission" date="2016-10" db="EMBL/GenBank/DDBJ databases">
        <authorList>
            <person name="de Groot N.N."/>
        </authorList>
    </citation>
    <scope>NUCLEOTIDE SEQUENCE [LARGE SCALE GENOMIC DNA]</scope>
    <source>
        <strain evidence="1 2">CGMCC 4.1859</strain>
    </source>
</reference>
<dbReference type="EMBL" id="FNAX01000040">
    <property type="protein sequence ID" value="SDG95175.1"/>
    <property type="molecule type" value="Genomic_DNA"/>
</dbReference>
<dbReference type="AlphaFoldDB" id="A0A1G7YFS8"/>
<dbReference type="Proteomes" id="UP000198614">
    <property type="component" value="Unassembled WGS sequence"/>
</dbReference>
<proteinExistence type="predicted"/>
<evidence type="ECO:0000313" key="1">
    <source>
        <dbReference type="EMBL" id="SDG95175.1"/>
    </source>
</evidence>
<sequence length="119" mass="13093">MIDPSKIPQYTGDLFQLQLAHQGLKSDAGAVRTTGSDVHAKFQGLSAYYKAPEAEQLFASTKPVKDRADEFATDLETVSSALSSYATEIRPLVSKLAELKTKATTFVNSVKDDDDWEYD</sequence>
<feature type="non-terminal residue" evidence="1">
    <location>
        <position position="119"/>
    </location>
</feature>
<gene>
    <name evidence="1" type="ORF">SAMN05216260_1401</name>
</gene>
<name>A0A1G7YFS8_9ACTN</name>
<evidence type="ECO:0008006" key="3">
    <source>
        <dbReference type="Google" id="ProtNLM"/>
    </source>
</evidence>
<protein>
    <recommendedName>
        <fullName evidence="3">Excreted virulence factor EspC, type VII ESX diderm</fullName>
    </recommendedName>
</protein>